<dbReference type="PRINTS" id="PR00786">
    <property type="entry name" value="NEPRILYSIN"/>
</dbReference>
<evidence type="ECO:0000256" key="5">
    <source>
        <dbReference type="ARBA" id="ARBA00022723"/>
    </source>
</evidence>
<dbReference type="GO" id="GO:0005886">
    <property type="term" value="C:plasma membrane"/>
    <property type="evidence" value="ECO:0007669"/>
    <property type="project" value="UniProtKB-SubCell"/>
</dbReference>
<accession>A0A1B6JTC0</accession>
<evidence type="ECO:0008006" key="12">
    <source>
        <dbReference type="Google" id="ProtNLM"/>
    </source>
</evidence>
<name>A0A1B6JTC0_9HEMI</name>
<evidence type="ECO:0000256" key="7">
    <source>
        <dbReference type="ARBA" id="ARBA00022833"/>
    </source>
</evidence>
<dbReference type="PANTHER" id="PTHR11733:SF224">
    <property type="entry name" value="NEPRILYSIN-2"/>
    <property type="match status" value="1"/>
</dbReference>
<evidence type="ECO:0000256" key="4">
    <source>
        <dbReference type="ARBA" id="ARBA00022670"/>
    </source>
</evidence>
<dbReference type="InterPro" id="IPR000718">
    <property type="entry name" value="Peptidase_M13"/>
</dbReference>
<comment type="cofactor">
    <cofactor evidence="1">
        <name>Zn(2+)</name>
        <dbReference type="ChEBI" id="CHEBI:29105"/>
    </cofactor>
</comment>
<dbReference type="AlphaFoldDB" id="A0A1B6JTC0"/>
<evidence type="ECO:0000313" key="11">
    <source>
        <dbReference type="EMBL" id="JAT02164.1"/>
    </source>
</evidence>
<dbReference type="InterPro" id="IPR024079">
    <property type="entry name" value="MetalloPept_cat_dom_sf"/>
</dbReference>
<evidence type="ECO:0000256" key="1">
    <source>
        <dbReference type="ARBA" id="ARBA00001947"/>
    </source>
</evidence>
<keyword evidence="5" id="KW-0479">Metal-binding</keyword>
<dbReference type="CDD" id="cd08662">
    <property type="entry name" value="M13"/>
    <property type="match status" value="1"/>
</dbReference>
<feature type="domain" description="Peptidase M13 C-terminal" evidence="9">
    <location>
        <begin position="517"/>
        <end position="720"/>
    </location>
</feature>
<keyword evidence="4" id="KW-0645">Protease</keyword>
<feature type="domain" description="Peptidase M13 N-terminal" evidence="10">
    <location>
        <begin position="65"/>
        <end position="456"/>
    </location>
</feature>
<dbReference type="InterPro" id="IPR042089">
    <property type="entry name" value="Peptidase_M13_dom_2"/>
</dbReference>
<keyword evidence="6" id="KW-0378">Hydrolase</keyword>
<dbReference type="PANTHER" id="PTHR11733">
    <property type="entry name" value="ZINC METALLOPROTEASE FAMILY M13 NEPRILYSIN-RELATED"/>
    <property type="match status" value="1"/>
</dbReference>
<evidence type="ECO:0000256" key="6">
    <source>
        <dbReference type="ARBA" id="ARBA00022801"/>
    </source>
</evidence>
<dbReference type="EMBL" id="GECU01005543">
    <property type="protein sequence ID" value="JAT02164.1"/>
    <property type="molecule type" value="Transcribed_RNA"/>
</dbReference>
<protein>
    <recommendedName>
        <fullName evidence="12">Peptidase M13 N-terminal domain-containing protein</fullName>
    </recommendedName>
</protein>
<sequence>NAASYKARHCDVTDMIGGVITTRIICVTLVSILVATGKSTEICRTAGCIKAAGTILGNMDSSVNPCQDFYRFACGGFINRTVVPEDRHMWTATSDMELTVLKRIAETFNSSSNTEVRPRYFRIAQNFYKSCMNQEAIEENGLEGMKQRLEHLGGWPVLDEYGIWDEDDFDWVNTTVLLMDEGWSSDMLVDLCIGTDARNNSRSRLQISQADLGIPREYLVQGLTNEIVQTYFELMVEVAVEFGAPMKFAMEELSDVLMFEIELSKISVPQEEMRDHFRLNNPMSLFELEEQFPLVNWSVLIPCSLEKYVVVSPEEVVDVVVPSYFQKLGSLVERVDKRVVANYIMWHVVYESLPFLPKRVSNIRRKLMVALTGAKRFRPRWEFCTNSLLDRFEPIIGSIYVRKYFKPEAKKQATQMVTFIQKEFLKLLSEVSWLSKETKNTAIKKAYNIFHHVGYPEELLDDVELDRHYKKMEMTNGDLIRNLLVGQQFESYRAFSELHRPFNQTRWDLHAEVTEVNAYYVSDQNSIEIPAGILQGLFYSPDRPNYLNFGALGYVIAHELLHSVDDEGKQYDSRGNLHNWWDRSTQKEFDKRANELVREYSSYVVPEVNMTLKGVNIQGEVIADHGGLKVAYNAYHTWASRHPPEPGLPQLEHFSANQLFWLSAANSWCTKEREESIRLGVMVDVHPPSEFRINGPFRHSSLFAQDWKCPPGSFMNLPNKYNVW</sequence>
<dbReference type="Gene3D" id="1.10.1380.10">
    <property type="entry name" value="Neutral endopeptidase , domain2"/>
    <property type="match status" value="1"/>
</dbReference>
<evidence type="ECO:0000256" key="2">
    <source>
        <dbReference type="ARBA" id="ARBA00004401"/>
    </source>
</evidence>
<keyword evidence="7" id="KW-0862">Zinc</keyword>
<evidence type="ECO:0000259" key="9">
    <source>
        <dbReference type="Pfam" id="PF01431"/>
    </source>
</evidence>
<dbReference type="Pfam" id="PF01431">
    <property type="entry name" value="Peptidase_M13"/>
    <property type="match status" value="1"/>
</dbReference>
<dbReference type="InterPro" id="IPR018497">
    <property type="entry name" value="Peptidase_M13_C"/>
</dbReference>
<feature type="non-terminal residue" evidence="11">
    <location>
        <position position="1"/>
    </location>
</feature>
<dbReference type="Pfam" id="PF05649">
    <property type="entry name" value="Peptidase_M13_N"/>
    <property type="match status" value="1"/>
</dbReference>
<evidence type="ECO:0000259" key="10">
    <source>
        <dbReference type="Pfam" id="PF05649"/>
    </source>
</evidence>
<evidence type="ECO:0000256" key="3">
    <source>
        <dbReference type="ARBA" id="ARBA00007357"/>
    </source>
</evidence>
<dbReference type="SUPFAM" id="SSF55486">
    <property type="entry name" value="Metalloproteases ('zincins'), catalytic domain"/>
    <property type="match status" value="1"/>
</dbReference>
<dbReference type="PROSITE" id="PS51885">
    <property type="entry name" value="NEPRILYSIN"/>
    <property type="match status" value="1"/>
</dbReference>
<comment type="subcellular location">
    <subcellularLocation>
        <location evidence="2">Cell membrane</location>
        <topology evidence="2">Single-pass type II membrane protein</topology>
    </subcellularLocation>
</comment>
<reference evidence="11" key="1">
    <citation type="submission" date="2015-11" db="EMBL/GenBank/DDBJ databases">
        <title>De novo transcriptome assembly of four potential Pierce s Disease insect vectors from Arizona vineyards.</title>
        <authorList>
            <person name="Tassone E.E."/>
        </authorList>
    </citation>
    <scope>NUCLEOTIDE SEQUENCE</scope>
</reference>
<gene>
    <name evidence="11" type="ORF">g.48872</name>
</gene>
<dbReference type="GO" id="GO:0016485">
    <property type="term" value="P:protein processing"/>
    <property type="evidence" value="ECO:0007669"/>
    <property type="project" value="TreeGrafter"/>
</dbReference>
<organism evidence="11">
    <name type="scientific">Homalodisca liturata</name>
    <dbReference type="NCBI Taxonomy" id="320908"/>
    <lineage>
        <taxon>Eukaryota</taxon>
        <taxon>Metazoa</taxon>
        <taxon>Ecdysozoa</taxon>
        <taxon>Arthropoda</taxon>
        <taxon>Hexapoda</taxon>
        <taxon>Insecta</taxon>
        <taxon>Pterygota</taxon>
        <taxon>Neoptera</taxon>
        <taxon>Paraneoptera</taxon>
        <taxon>Hemiptera</taxon>
        <taxon>Auchenorrhyncha</taxon>
        <taxon>Membracoidea</taxon>
        <taxon>Cicadellidae</taxon>
        <taxon>Cicadellinae</taxon>
        <taxon>Proconiini</taxon>
        <taxon>Homalodisca</taxon>
    </lineage>
</organism>
<dbReference type="Gene3D" id="3.40.390.10">
    <property type="entry name" value="Collagenase (Catalytic Domain)"/>
    <property type="match status" value="1"/>
</dbReference>
<dbReference type="GO" id="GO:0004222">
    <property type="term" value="F:metalloendopeptidase activity"/>
    <property type="evidence" value="ECO:0007669"/>
    <property type="project" value="InterPro"/>
</dbReference>
<dbReference type="InterPro" id="IPR008753">
    <property type="entry name" value="Peptidase_M13_N"/>
</dbReference>
<evidence type="ECO:0000256" key="8">
    <source>
        <dbReference type="ARBA" id="ARBA00023049"/>
    </source>
</evidence>
<comment type="similarity">
    <text evidence="3">Belongs to the peptidase M13 family.</text>
</comment>
<keyword evidence="8" id="KW-0482">Metalloprotease</keyword>
<dbReference type="GO" id="GO:0046872">
    <property type="term" value="F:metal ion binding"/>
    <property type="evidence" value="ECO:0007669"/>
    <property type="project" value="UniProtKB-KW"/>
</dbReference>
<proteinExistence type="inferred from homology"/>